<sequence length="523" mass="59381">MNWRGIHKFNGTSFSATVKFFLFAIYLGTNRAVHQQNEGVVAPTWTRGDPTQNVEYGTDLTKNLECGTDLTKKLECTMGTVDLETQKLLLGLEAKQKRKLLKPKSSFDSEYWSNTAQYYDMKIEQNECATILAFRSEASGGHGLSLEEWQGSATTGMELARQRAAMELMKSMAEEQAASLEVSEKHPGMQSFFKLFFGARSGFHIGGASAGERDSSAQSNMRTALVQKYNNGRPEELGIWEPVIGAYLPGRNIKAAHLYPWRSHEHMDTIFGQGSTKDLMTPYNGLLLDSSIEALLERGYIAIVPDIELEPLDTANPRADGNERRQRVKEWESRFPRDYKVLILDRGGSFTKYMTEICQFRHLYGITSPEDLHGRRLKFLNEFRPKARYIWWTYLNAIAQVSFRYKHETEAPLQKEVMNANRYWGGAGSYVGKAVLSGFVKHIGQRYEDVRDAFLDPDSAKDDDVSDITAAAVVTQDTYRKSSRRIEKGDWDDWNDGEGNEDGAILEDEESDSEDEEVFYKLK</sequence>
<proteinExistence type="predicted"/>
<protein>
    <recommendedName>
        <fullName evidence="2">HNH nuclease domain-containing protein</fullName>
    </recommendedName>
</protein>
<organism evidence="3 4">
    <name type="scientific">Monosporascus ibericus</name>
    <dbReference type="NCBI Taxonomy" id="155417"/>
    <lineage>
        <taxon>Eukaryota</taxon>
        <taxon>Fungi</taxon>
        <taxon>Dikarya</taxon>
        <taxon>Ascomycota</taxon>
        <taxon>Pezizomycotina</taxon>
        <taxon>Sordariomycetes</taxon>
        <taxon>Xylariomycetidae</taxon>
        <taxon>Xylariales</taxon>
        <taxon>Xylariales incertae sedis</taxon>
        <taxon>Monosporascus</taxon>
    </lineage>
</organism>
<keyword evidence="4" id="KW-1185">Reference proteome</keyword>
<reference evidence="3 4" key="1">
    <citation type="submission" date="2018-06" db="EMBL/GenBank/DDBJ databases">
        <title>Complete Genomes of Monosporascus.</title>
        <authorList>
            <person name="Robinson A.J."/>
            <person name="Natvig D.O."/>
        </authorList>
    </citation>
    <scope>NUCLEOTIDE SEQUENCE [LARGE SCALE GENOMIC DNA]</scope>
    <source>
        <strain evidence="3 4">CBS 110550</strain>
    </source>
</reference>
<name>A0A4Q4TTP6_9PEZI</name>
<evidence type="ECO:0000256" key="1">
    <source>
        <dbReference type="SAM" id="MobiDB-lite"/>
    </source>
</evidence>
<dbReference type="Proteomes" id="UP000293360">
    <property type="component" value="Unassembled WGS sequence"/>
</dbReference>
<gene>
    <name evidence="3" type="ORF">DL764_000443</name>
</gene>
<comment type="caution">
    <text evidence="3">The sequence shown here is derived from an EMBL/GenBank/DDBJ whole genome shotgun (WGS) entry which is preliminary data.</text>
</comment>
<feature type="compositionally biased region" description="Acidic residues" evidence="1">
    <location>
        <begin position="492"/>
        <end position="517"/>
    </location>
</feature>
<evidence type="ECO:0000313" key="3">
    <source>
        <dbReference type="EMBL" id="RYP10821.1"/>
    </source>
</evidence>
<feature type="compositionally biased region" description="Basic and acidic residues" evidence="1">
    <location>
        <begin position="482"/>
        <end position="491"/>
    </location>
</feature>
<dbReference type="EMBL" id="QJNU01000012">
    <property type="protein sequence ID" value="RYP10821.1"/>
    <property type="molecule type" value="Genomic_DNA"/>
</dbReference>
<dbReference type="AlphaFoldDB" id="A0A4Q4TTP6"/>
<accession>A0A4Q4TTP6</accession>
<dbReference type="OrthoDB" id="5386595at2759"/>
<evidence type="ECO:0000259" key="2">
    <source>
        <dbReference type="Pfam" id="PF13391"/>
    </source>
</evidence>
<evidence type="ECO:0000313" key="4">
    <source>
        <dbReference type="Proteomes" id="UP000293360"/>
    </source>
</evidence>
<feature type="region of interest" description="Disordered" evidence="1">
    <location>
        <begin position="482"/>
        <end position="523"/>
    </location>
</feature>
<feature type="domain" description="HNH nuclease" evidence="2">
    <location>
        <begin position="247"/>
        <end position="304"/>
    </location>
</feature>
<dbReference type="InterPro" id="IPR003615">
    <property type="entry name" value="HNH_nuc"/>
</dbReference>
<dbReference type="STRING" id="155417.A0A4Q4TTP6"/>
<dbReference type="Pfam" id="PF13391">
    <property type="entry name" value="HNH_2"/>
    <property type="match status" value="1"/>
</dbReference>